<name>A0A8S4SFS3_9NEOP</name>
<comment type="caution">
    <text evidence="2">The sequence shown here is derived from an EMBL/GenBank/DDBJ whole genome shotgun (WGS) entry which is preliminary data.</text>
</comment>
<protein>
    <submittedName>
        <fullName evidence="2">Jg20148 protein</fullName>
    </submittedName>
</protein>
<dbReference type="Proteomes" id="UP000838756">
    <property type="component" value="Unassembled WGS sequence"/>
</dbReference>
<proteinExistence type="predicted"/>
<keyword evidence="3" id="KW-1185">Reference proteome</keyword>
<dbReference type="EMBL" id="CAKXAJ010026196">
    <property type="protein sequence ID" value="CAH2261520.1"/>
    <property type="molecule type" value="Genomic_DNA"/>
</dbReference>
<feature type="compositionally biased region" description="Polar residues" evidence="1">
    <location>
        <begin position="48"/>
        <end position="63"/>
    </location>
</feature>
<feature type="region of interest" description="Disordered" evidence="1">
    <location>
        <begin position="46"/>
        <end position="65"/>
    </location>
</feature>
<gene>
    <name evidence="2" type="primary">jg20148</name>
    <name evidence="2" type="ORF">PAEG_LOCUS23944</name>
</gene>
<sequence>MLSTARTERARRGATRVEMRAVHFTVTILETRLTRAPLAVLLQYASGPPQNKTRPQPSGSPSPQAEALYLASTHTWTYIVPYLG</sequence>
<reference evidence="2" key="1">
    <citation type="submission" date="2022-03" db="EMBL/GenBank/DDBJ databases">
        <authorList>
            <person name="Lindestad O."/>
        </authorList>
    </citation>
    <scope>NUCLEOTIDE SEQUENCE</scope>
</reference>
<evidence type="ECO:0000313" key="2">
    <source>
        <dbReference type="EMBL" id="CAH2261520.1"/>
    </source>
</evidence>
<accession>A0A8S4SFS3</accession>
<organism evidence="2 3">
    <name type="scientific">Pararge aegeria aegeria</name>
    <dbReference type="NCBI Taxonomy" id="348720"/>
    <lineage>
        <taxon>Eukaryota</taxon>
        <taxon>Metazoa</taxon>
        <taxon>Ecdysozoa</taxon>
        <taxon>Arthropoda</taxon>
        <taxon>Hexapoda</taxon>
        <taxon>Insecta</taxon>
        <taxon>Pterygota</taxon>
        <taxon>Neoptera</taxon>
        <taxon>Endopterygota</taxon>
        <taxon>Lepidoptera</taxon>
        <taxon>Glossata</taxon>
        <taxon>Ditrysia</taxon>
        <taxon>Papilionoidea</taxon>
        <taxon>Nymphalidae</taxon>
        <taxon>Satyrinae</taxon>
        <taxon>Satyrini</taxon>
        <taxon>Parargina</taxon>
        <taxon>Pararge</taxon>
    </lineage>
</organism>
<evidence type="ECO:0000313" key="3">
    <source>
        <dbReference type="Proteomes" id="UP000838756"/>
    </source>
</evidence>
<evidence type="ECO:0000256" key="1">
    <source>
        <dbReference type="SAM" id="MobiDB-lite"/>
    </source>
</evidence>
<dbReference type="AlphaFoldDB" id="A0A8S4SFS3"/>